<gene>
    <name evidence="1" type="ORF">BV25DRAFT_1815883</name>
</gene>
<feature type="non-terminal residue" evidence="1">
    <location>
        <position position="1"/>
    </location>
</feature>
<comment type="caution">
    <text evidence="1">The sequence shown here is derived from an EMBL/GenBank/DDBJ whole genome shotgun (WGS) entry which is preliminary data.</text>
</comment>
<dbReference type="EMBL" id="MU277302">
    <property type="protein sequence ID" value="KAI0055244.1"/>
    <property type="molecule type" value="Genomic_DNA"/>
</dbReference>
<dbReference type="Proteomes" id="UP000814140">
    <property type="component" value="Unassembled WGS sequence"/>
</dbReference>
<sequence>SVVRRCEILTGKGLAIDFARMVDHIQLVMKCQAQLQEDKTATLTSLYSTLDPDIARRTSLRTFLDWHSRGSKYAAVAAGGSVYALLLVAGLEMRARLGEIEGKAPWILGNSLRDPPPIHTLEGRLIRRQIVPLIAHLRKELPLHMSSFFPVTLLKARGLSEVVDFADLPASDSFFSLIQFNDFSLARREETAWASCRGDSSSSAAAITTSGLLRTFLGGGGPAINDEALDSEPNPTTTGYSVKPLQERIKTTFDLAAEGNRYNRLPDDRSANFAWTERERKWASQATEVTDLADLRLRLKNNYTSGIRSDHERYISLPPQIVEYGQALRLDCSDGSLLAFISTAMPQSLKKRLTDCLLASFGGRQSLVHTESRSSGEGFRFQALHFSWYNRHCTQGDNAPNDISPMELDNADTSRTNHSQFTPYVSKEMRDEEELYRVLKVVFSDVFQWIADVMATCLPEEFEVLKIEAEALPGNNQSAVYPFLGFVVNLNVSTKAHRDGQDKLLCLVLTLGEFEGGALGMVEPGIVLPMRSGDLVVFQSHSITHFNLHFEGLRASFVFHTDKAFRSWTNNNNRNGWRHNIALN</sequence>
<reference evidence="1" key="2">
    <citation type="journal article" date="2022" name="New Phytol.">
        <title>Evolutionary transition to the ectomycorrhizal habit in the genomes of a hyperdiverse lineage of mushroom-forming fungi.</title>
        <authorList>
            <person name="Looney B."/>
            <person name="Miyauchi S."/>
            <person name="Morin E."/>
            <person name="Drula E."/>
            <person name="Courty P.E."/>
            <person name="Kohler A."/>
            <person name="Kuo A."/>
            <person name="LaButti K."/>
            <person name="Pangilinan J."/>
            <person name="Lipzen A."/>
            <person name="Riley R."/>
            <person name="Andreopoulos W."/>
            <person name="He G."/>
            <person name="Johnson J."/>
            <person name="Nolan M."/>
            <person name="Tritt A."/>
            <person name="Barry K.W."/>
            <person name="Grigoriev I.V."/>
            <person name="Nagy L.G."/>
            <person name="Hibbett D."/>
            <person name="Henrissat B."/>
            <person name="Matheny P.B."/>
            <person name="Labbe J."/>
            <person name="Martin F.M."/>
        </authorList>
    </citation>
    <scope>NUCLEOTIDE SEQUENCE</scope>
    <source>
        <strain evidence="1">HHB10654</strain>
    </source>
</reference>
<evidence type="ECO:0000313" key="1">
    <source>
        <dbReference type="EMBL" id="KAI0055244.1"/>
    </source>
</evidence>
<keyword evidence="2" id="KW-1185">Reference proteome</keyword>
<proteinExistence type="predicted"/>
<name>A0ACB8SFU3_9AGAM</name>
<reference evidence="1" key="1">
    <citation type="submission" date="2021-03" db="EMBL/GenBank/DDBJ databases">
        <authorList>
            <consortium name="DOE Joint Genome Institute"/>
            <person name="Ahrendt S."/>
            <person name="Looney B.P."/>
            <person name="Miyauchi S."/>
            <person name="Morin E."/>
            <person name="Drula E."/>
            <person name="Courty P.E."/>
            <person name="Chicoki N."/>
            <person name="Fauchery L."/>
            <person name="Kohler A."/>
            <person name="Kuo A."/>
            <person name="Labutti K."/>
            <person name="Pangilinan J."/>
            <person name="Lipzen A."/>
            <person name="Riley R."/>
            <person name="Andreopoulos W."/>
            <person name="He G."/>
            <person name="Johnson J."/>
            <person name="Barry K.W."/>
            <person name="Grigoriev I.V."/>
            <person name="Nagy L."/>
            <person name="Hibbett D."/>
            <person name="Henrissat B."/>
            <person name="Matheny P.B."/>
            <person name="Labbe J."/>
            <person name="Martin F."/>
        </authorList>
    </citation>
    <scope>NUCLEOTIDE SEQUENCE</scope>
    <source>
        <strain evidence="1">HHB10654</strain>
    </source>
</reference>
<evidence type="ECO:0000313" key="2">
    <source>
        <dbReference type="Proteomes" id="UP000814140"/>
    </source>
</evidence>
<accession>A0ACB8SFU3</accession>
<protein>
    <submittedName>
        <fullName evidence="1">Uncharacterized protein</fullName>
    </submittedName>
</protein>
<organism evidence="1 2">
    <name type="scientific">Artomyces pyxidatus</name>
    <dbReference type="NCBI Taxonomy" id="48021"/>
    <lineage>
        <taxon>Eukaryota</taxon>
        <taxon>Fungi</taxon>
        <taxon>Dikarya</taxon>
        <taxon>Basidiomycota</taxon>
        <taxon>Agaricomycotina</taxon>
        <taxon>Agaricomycetes</taxon>
        <taxon>Russulales</taxon>
        <taxon>Auriscalpiaceae</taxon>
        <taxon>Artomyces</taxon>
    </lineage>
</organism>